<geneLocation type="plasmid" evidence="3">
    <name>pmdjk44.1</name>
</geneLocation>
<sequence length="157" mass="16990">MRPLAPTLPAQSPAAAETEPATPDPVPPKAAETARRFVTAWGSHDARRDTSFSAAGRRAAVYATDELARQLRDPGQRSARLWQQWVTAQTRVTCAVDHVARPDGAPAPTATRAYARVLFTCTSRATGQRPTRSPDQLALEMHRLPAGTWRVGALINA</sequence>
<keyword evidence="2" id="KW-0614">Plasmid</keyword>
<gene>
    <name evidence="2" type="ORF">SMD44_p10252</name>
</gene>
<dbReference type="Proteomes" id="UP000195880">
    <property type="component" value="Plasmid pMDJK44.1"/>
</dbReference>
<name>A0A291W545_9ACTN</name>
<dbReference type="KEGG" id="salf:SMD44_p10252"/>
<keyword evidence="3" id="KW-1185">Reference proteome</keyword>
<protein>
    <submittedName>
        <fullName evidence="2">Uncharacterized protein</fullName>
    </submittedName>
</protein>
<evidence type="ECO:0000313" key="3">
    <source>
        <dbReference type="Proteomes" id="UP000195880"/>
    </source>
</evidence>
<dbReference type="EMBL" id="CP023976">
    <property type="protein sequence ID" value="ATM24751.1"/>
    <property type="molecule type" value="Genomic_DNA"/>
</dbReference>
<reference evidence="2 3" key="1">
    <citation type="submission" date="2017-10" db="EMBL/GenBank/DDBJ databases">
        <title>Streptomyces alboflavus Genome sequencing and assembly.</title>
        <authorList>
            <person name="Wang Y."/>
            <person name="Du B."/>
            <person name="Ding Y."/>
            <person name="Liu H."/>
            <person name="Hou Q."/>
            <person name="Liu K."/>
            <person name="Wang C."/>
            <person name="Yao L."/>
        </authorList>
    </citation>
    <scope>NUCLEOTIDE SEQUENCE [LARGE SCALE GENOMIC DNA]</scope>
    <source>
        <strain evidence="2 3">MDJK44</strain>
        <plasmid evidence="3">Plasmid pmdjk44.1</plasmid>
    </source>
</reference>
<dbReference type="AlphaFoldDB" id="A0A291W545"/>
<evidence type="ECO:0000313" key="2">
    <source>
        <dbReference type="EMBL" id="ATM24751.1"/>
    </source>
</evidence>
<organism evidence="2 3">
    <name type="scientific">Streptomyces alboflavus</name>
    <dbReference type="NCBI Taxonomy" id="67267"/>
    <lineage>
        <taxon>Bacteria</taxon>
        <taxon>Bacillati</taxon>
        <taxon>Actinomycetota</taxon>
        <taxon>Actinomycetes</taxon>
        <taxon>Kitasatosporales</taxon>
        <taxon>Streptomycetaceae</taxon>
        <taxon>Streptomyces</taxon>
    </lineage>
</organism>
<evidence type="ECO:0000256" key="1">
    <source>
        <dbReference type="SAM" id="MobiDB-lite"/>
    </source>
</evidence>
<proteinExistence type="predicted"/>
<feature type="compositionally biased region" description="Low complexity" evidence="1">
    <location>
        <begin position="9"/>
        <end position="21"/>
    </location>
</feature>
<feature type="region of interest" description="Disordered" evidence="1">
    <location>
        <begin position="1"/>
        <end position="32"/>
    </location>
</feature>
<accession>A0A291W545</accession>